<reference evidence="1 2" key="1">
    <citation type="journal article" date="2016" name="Fungal Biol.">
        <title>The genome of Xylona heveae provides a window into fungal endophytism.</title>
        <authorList>
            <person name="Gazis R."/>
            <person name="Kuo A."/>
            <person name="Riley R."/>
            <person name="LaButti K."/>
            <person name="Lipzen A."/>
            <person name="Lin J."/>
            <person name="Amirebrahimi M."/>
            <person name="Hesse C.N."/>
            <person name="Spatafora J.W."/>
            <person name="Henrissat B."/>
            <person name="Hainaut M."/>
            <person name="Grigoriev I.V."/>
            <person name="Hibbett D.S."/>
        </authorList>
    </citation>
    <scope>NUCLEOTIDE SEQUENCE [LARGE SCALE GENOMIC DNA]</scope>
    <source>
        <strain evidence="1 2">TC161</strain>
    </source>
</reference>
<dbReference type="RefSeq" id="XP_018188510.1">
    <property type="nucleotide sequence ID" value="XM_018332631.1"/>
</dbReference>
<dbReference type="GeneID" id="28897768"/>
<sequence length="92" mass="9745">MAAVEAGVAFFGLWGGGCGVYLLAGPAERREASCGAAAHLRLCAVGVFDVVSHGLCRDQVEAVPLFAAKVAEKEDDDDGQEMILRRRVLQNI</sequence>
<evidence type="ECO:0000313" key="2">
    <source>
        <dbReference type="Proteomes" id="UP000076632"/>
    </source>
</evidence>
<protein>
    <submittedName>
        <fullName evidence="1">Uncharacterized protein</fullName>
    </submittedName>
</protein>
<dbReference type="EMBL" id="KV407458">
    <property type="protein sequence ID" value="KZF22955.1"/>
    <property type="molecule type" value="Genomic_DNA"/>
</dbReference>
<organism evidence="1 2">
    <name type="scientific">Xylona heveae (strain CBS 132557 / TC161)</name>
    <dbReference type="NCBI Taxonomy" id="1328760"/>
    <lineage>
        <taxon>Eukaryota</taxon>
        <taxon>Fungi</taxon>
        <taxon>Dikarya</taxon>
        <taxon>Ascomycota</taxon>
        <taxon>Pezizomycotina</taxon>
        <taxon>Xylonomycetes</taxon>
        <taxon>Xylonales</taxon>
        <taxon>Xylonaceae</taxon>
        <taxon>Xylona</taxon>
    </lineage>
</organism>
<dbReference type="Proteomes" id="UP000076632">
    <property type="component" value="Unassembled WGS sequence"/>
</dbReference>
<evidence type="ECO:0000313" key="1">
    <source>
        <dbReference type="EMBL" id="KZF22955.1"/>
    </source>
</evidence>
<name>A0A165H404_XYLHT</name>
<proteinExistence type="predicted"/>
<keyword evidence="2" id="KW-1185">Reference proteome</keyword>
<dbReference type="InParanoid" id="A0A165H404"/>
<gene>
    <name evidence="1" type="ORF">L228DRAFT_247381</name>
</gene>
<dbReference type="AlphaFoldDB" id="A0A165H404"/>
<accession>A0A165H404</accession>